<evidence type="ECO:0000313" key="2">
    <source>
        <dbReference type="Proteomes" id="UP000050852"/>
    </source>
</evidence>
<accession>A0A0R3AHT9</accession>
<sequence length="147" mass="16959">MRTKKIKAIINNAERYVTFKYDSRHTKLKFSEAENFAKVYIAEDIYNCLIDVRKDFPHIQFLCKGAKINVRPSSMASQMSGGLVAYELTLGKRPTREDLVHIFDHEEHNLTNDPQEQYQFYKEWLTSIGASQAEPPSPSKATTDDLK</sequence>
<protein>
    <submittedName>
        <fullName evidence="1">Uncharacterized protein</fullName>
    </submittedName>
</protein>
<dbReference type="PATRIC" id="fig|1615673.3.peg.381"/>
<name>A0A0R3AHT9_9PSED</name>
<dbReference type="Proteomes" id="UP000050852">
    <property type="component" value="Unassembled WGS sequence"/>
</dbReference>
<reference evidence="1 2" key="1">
    <citation type="submission" date="2015-02" db="EMBL/GenBank/DDBJ databases">
        <title>Two Pseudomonas sp. nov., isolated from raw milk.</title>
        <authorList>
            <person name="Wenning M."/>
            <person name="von Neubeck M."/>
            <person name="Huptas C."/>
            <person name="Scherer S."/>
        </authorList>
    </citation>
    <scope>NUCLEOTIDE SEQUENCE [LARGE SCALE GENOMIC DNA]</scope>
    <source>
        <strain evidence="1 2">DSM 29164</strain>
    </source>
</reference>
<comment type="caution">
    <text evidence="1">The sequence shown here is derived from an EMBL/GenBank/DDBJ whole genome shotgun (WGS) entry which is preliminary data.</text>
</comment>
<dbReference type="RefSeq" id="WP_057704310.1">
    <property type="nucleotide sequence ID" value="NZ_JYLN01000012.1"/>
</dbReference>
<proteinExistence type="predicted"/>
<dbReference type="EMBL" id="JYLN01000012">
    <property type="protein sequence ID" value="KRP69198.1"/>
    <property type="molecule type" value="Genomic_DNA"/>
</dbReference>
<dbReference type="OrthoDB" id="775526at2"/>
<dbReference type="AlphaFoldDB" id="A0A0R3AHT9"/>
<evidence type="ECO:0000313" key="1">
    <source>
        <dbReference type="EMBL" id="KRP69198.1"/>
    </source>
</evidence>
<gene>
    <name evidence="1" type="ORF">TX23_23855</name>
</gene>
<organism evidence="1 2">
    <name type="scientific">Pseudomonas paralactis</name>
    <dbReference type="NCBI Taxonomy" id="1615673"/>
    <lineage>
        <taxon>Bacteria</taxon>
        <taxon>Pseudomonadati</taxon>
        <taxon>Pseudomonadota</taxon>
        <taxon>Gammaproteobacteria</taxon>
        <taxon>Pseudomonadales</taxon>
        <taxon>Pseudomonadaceae</taxon>
        <taxon>Pseudomonas</taxon>
    </lineage>
</organism>